<protein>
    <submittedName>
        <fullName evidence="2">Uncharacterized protein</fullName>
    </submittedName>
</protein>
<dbReference type="EMBL" id="SNRV01000023">
    <property type="protein sequence ID" value="TEW28874.1"/>
    <property type="molecule type" value="Genomic_DNA"/>
</dbReference>
<dbReference type="AlphaFoldDB" id="A0AAX2S1D9"/>
<name>A0AAX2S1D9_HISSO</name>
<dbReference type="Proteomes" id="UP000297565">
    <property type="component" value="Unassembled WGS sequence"/>
</dbReference>
<accession>A0AAX2S1D9</accession>
<feature type="transmembrane region" description="Helical" evidence="1">
    <location>
        <begin position="39"/>
        <end position="57"/>
    </location>
</feature>
<dbReference type="RefSeq" id="WP_132995357.1">
    <property type="nucleotide sequence ID" value="NZ_CP186878.1"/>
</dbReference>
<keyword evidence="1" id="KW-0472">Membrane</keyword>
<feature type="transmembrane region" description="Helical" evidence="1">
    <location>
        <begin position="15"/>
        <end position="33"/>
    </location>
</feature>
<evidence type="ECO:0000313" key="2">
    <source>
        <dbReference type="EMBL" id="TEW28874.1"/>
    </source>
</evidence>
<proteinExistence type="predicted"/>
<organism evidence="2 3">
    <name type="scientific">Histophilus somni</name>
    <name type="common">Haemophilus somnus</name>
    <dbReference type="NCBI Taxonomy" id="731"/>
    <lineage>
        <taxon>Bacteria</taxon>
        <taxon>Pseudomonadati</taxon>
        <taxon>Pseudomonadota</taxon>
        <taxon>Gammaproteobacteria</taxon>
        <taxon>Pasteurellales</taxon>
        <taxon>Pasteurellaceae</taxon>
        <taxon>Histophilus</taxon>
    </lineage>
</organism>
<evidence type="ECO:0000256" key="1">
    <source>
        <dbReference type="SAM" id="Phobius"/>
    </source>
</evidence>
<reference evidence="2 3" key="1">
    <citation type="submission" date="2019-03" db="EMBL/GenBank/DDBJ databases">
        <title>Horizontal Gene Transfer Machinery in Histophilus somni.</title>
        <authorList>
            <person name="Mostafa Nazari M."/>
            <person name="Liljebjelke K."/>
        </authorList>
    </citation>
    <scope>NUCLEOTIDE SEQUENCE [LARGE SCALE GENOMIC DNA]</scope>
    <source>
        <strain evidence="2 3">UOC-EPH-KLM-04</strain>
    </source>
</reference>
<gene>
    <name evidence="2" type="ORF">E2R48_08245</name>
</gene>
<keyword evidence="1" id="KW-0812">Transmembrane</keyword>
<sequence length="149" mass="17661">MDSVLGVAEWLFDKAVDLIMWLLGLLWIALQWFFENWKFSLVIIVILSIVGFILGKIQEKKEFKERVEREERCFIRRNTCDSCGETFTIDTVGVEELDRYQTYKEVEERTAKGGYKTRQVRITKVKEKTNYKCSHCGNETFEIEERELS</sequence>
<comment type="caution">
    <text evidence="2">The sequence shown here is derived from an EMBL/GenBank/DDBJ whole genome shotgun (WGS) entry which is preliminary data.</text>
</comment>
<evidence type="ECO:0000313" key="3">
    <source>
        <dbReference type="Proteomes" id="UP000297565"/>
    </source>
</evidence>
<keyword evidence="1" id="KW-1133">Transmembrane helix</keyword>